<name>A0ABT4U434_9ACTN</name>
<keyword evidence="3" id="KW-0067">ATP-binding</keyword>
<dbReference type="InterPro" id="IPR036890">
    <property type="entry name" value="HATPase_C_sf"/>
</dbReference>
<proteinExistence type="predicted"/>
<dbReference type="Pfam" id="PF13581">
    <property type="entry name" value="HATPase_c_2"/>
    <property type="match status" value="1"/>
</dbReference>
<dbReference type="SUPFAM" id="SSF55874">
    <property type="entry name" value="ATPase domain of HSP90 chaperone/DNA topoisomerase II/histidine kinase"/>
    <property type="match status" value="1"/>
</dbReference>
<dbReference type="GO" id="GO:0005524">
    <property type="term" value="F:ATP binding"/>
    <property type="evidence" value="ECO:0007669"/>
    <property type="project" value="UniProtKB-KW"/>
</dbReference>
<dbReference type="InterPro" id="IPR050267">
    <property type="entry name" value="Anti-sigma-factor_SerPK"/>
</dbReference>
<keyword evidence="1" id="KW-0418">Kinase</keyword>
<sequence>MSTAPGERIATVSAFWTLPGQISYCPCARALTRAALGVNPRIIDDAELVVSELFANGCRHTRSGSANGTLDIGVSTLSTGLTLVSVADEGAAPRPGLIGGPQVPHRKSRDLLNGRTGRGLHLVASVTDDWGYDPNDRGGTTVWAVFESPLFPRSTSD</sequence>
<protein>
    <submittedName>
        <fullName evidence="3">ATP-binding protein</fullName>
    </submittedName>
</protein>
<keyword evidence="1" id="KW-0808">Transferase</keyword>
<keyword evidence="3" id="KW-0547">Nucleotide-binding</keyword>
<gene>
    <name evidence="3" type="ORF">O4J56_13805</name>
</gene>
<dbReference type="PANTHER" id="PTHR35526">
    <property type="entry name" value="ANTI-SIGMA-F FACTOR RSBW-RELATED"/>
    <property type="match status" value="1"/>
</dbReference>
<keyword evidence="4" id="KW-1185">Reference proteome</keyword>
<accession>A0ABT4U434</accession>
<dbReference type="Proteomes" id="UP001527866">
    <property type="component" value="Unassembled WGS sequence"/>
</dbReference>
<comment type="caution">
    <text evidence="3">The sequence shown here is derived from an EMBL/GenBank/DDBJ whole genome shotgun (WGS) entry which is preliminary data.</text>
</comment>
<dbReference type="Gene3D" id="3.30.565.10">
    <property type="entry name" value="Histidine kinase-like ATPase, C-terminal domain"/>
    <property type="match status" value="1"/>
</dbReference>
<dbReference type="CDD" id="cd16936">
    <property type="entry name" value="HATPase_RsbW-like"/>
    <property type="match status" value="1"/>
</dbReference>
<evidence type="ECO:0000256" key="1">
    <source>
        <dbReference type="ARBA" id="ARBA00022527"/>
    </source>
</evidence>
<dbReference type="PANTHER" id="PTHR35526:SF3">
    <property type="entry name" value="ANTI-SIGMA-F FACTOR RSBW"/>
    <property type="match status" value="1"/>
</dbReference>
<keyword evidence="1" id="KW-0723">Serine/threonine-protein kinase</keyword>
<reference evidence="3 4" key="1">
    <citation type="submission" date="2023-01" db="EMBL/GenBank/DDBJ databases">
        <title>Draft genome sequence of Nocardiopsis sp. RSe5-2 isolated from halophytes.</title>
        <authorList>
            <person name="Duangmal K."/>
            <person name="Chantavorakit T."/>
        </authorList>
    </citation>
    <scope>NUCLEOTIDE SEQUENCE [LARGE SCALE GENOMIC DNA]</scope>
    <source>
        <strain evidence="3 4">RSe5-2</strain>
    </source>
</reference>
<dbReference type="RefSeq" id="WP_270686165.1">
    <property type="nucleotide sequence ID" value="NZ_JAQFWQ010000034.1"/>
</dbReference>
<dbReference type="EMBL" id="JAQFWQ010000034">
    <property type="protein sequence ID" value="MDA2811711.1"/>
    <property type="molecule type" value="Genomic_DNA"/>
</dbReference>
<evidence type="ECO:0000313" key="3">
    <source>
        <dbReference type="EMBL" id="MDA2811711.1"/>
    </source>
</evidence>
<organism evidence="3 4">
    <name type="scientific">Nocardiopsis endophytica</name>
    <dbReference type="NCBI Taxonomy" id="3018445"/>
    <lineage>
        <taxon>Bacteria</taxon>
        <taxon>Bacillati</taxon>
        <taxon>Actinomycetota</taxon>
        <taxon>Actinomycetes</taxon>
        <taxon>Streptosporangiales</taxon>
        <taxon>Nocardiopsidaceae</taxon>
        <taxon>Nocardiopsis</taxon>
    </lineage>
</organism>
<dbReference type="InterPro" id="IPR003594">
    <property type="entry name" value="HATPase_dom"/>
</dbReference>
<evidence type="ECO:0000259" key="2">
    <source>
        <dbReference type="Pfam" id="PF13581"/>
    </source>
</evidence>
<evidence type="ECO:0000313" key="4">
    <source>
        <dbReference type="Proteomes" id="UP001527866"/>
    </source>
</evidence>
<feature type="domain" description="Histidine kinase/HSP90-like ATPase" evidence="2">
    <location>
        <begin position="29"/>
        <end position="145"/>
    </location>
</feature>